<organism evidence="1 2">
    <name type="scientific">Mycolicibacterium septicum</name>
    <dbReference type="NCBI Taxonomy" id="98668"/>
    <lineage>
        <taxon>Bacteria</taxon>
        <taxon>Bacillati</taxon>
        <taxon>Actinomycetota</taxon>
        <taxon>Actinomycetes</taxon>
        <taxon>Mycobacteriales</taxon>
        <taxon>Mycobacteriaceae</taxon>
        <taxon>Mycolicibacterium</taxon>
    </lineage>
</organism>
<proteinExistence type="predicted"/>
<reference evidence="1 2" key="1">
    <citation type="submission" date="2024-12" db="EMBL/GenBank/DDBJ databases">
        <title>The coexistence of Mycolicibacterium septicum and Mycolicibacterium nivoides in clinical samples.</title>
        <authorList>
            <person name="Wang C."/>
            <person name="Feng Y."/>
            <person name="Zong Z."/>
        </authorList>
    </citation>
    <scope>NUCLEOTIDE SEQUENCE [LARGE SCALE GENOMIC DNA]</scope>
    <source>
        <strain evidence="1 2">120310</strain>
    </source>
</reference>
<evidence type="ECO:0000313" key="1">
    <source>
        <dbReference type="EMBL" id="MFN6554743.1"/>
    </source>
</evidence>
<name>A0ABW9M6A7_9MYCO</name>
<dbReference type="RefSeq" id="WP_409552799.1">
    <property type="nucleotide sequence ID" value="NZ_JBKBDE010000014.1"/>
</dbReference>
<comment type="caution">
    <text evidence="1">The sequence shown here is derived from an EMBL/GenBank/DDBJ whole genome shotgun (WGS) entry which is preliminary data.</text>
</comment>
<gene>
    <name evidence="1" type="ORF">ACK4CP_30435</name>
</gene>
<dbReference type="EMBL" id="JBKBDE010000014">
    <property type="protein sequence ID" value="MFN6554743.1"/>
    <property type="molecule type" value="Genomic_DNA"/>
</dbReference>
<dbReference type="Proteomes" id="UP001635817">
    <property type="component" value="Unassembled WGS sequence"/>
</dbReference>
<sequence>MSPKAILRHVRVETPRTNHERHCAAHLRGKNAHFILAGDTHLVVVENDKQFRYCLPAAAEVLDLAAHQLSELRRQLGQ</sequence>
<evidence type="ECO:0000313" key="2">
    <source>
        <dbReference type="Proteomes" id="UP001635817"/>
    </source>
</evidence>
<protein>
    <submittedName>
        <fullName evidence="1">Uncharacterized protein</fullName>
    </submittedName>
</protein>
<keyword evidence="2" id="KW-1185">Reference proteome</keyword>
<accession>A0ABW9M6A7</accession>